<organism evidence="1 2">
    <name type="scientific">Trametes pubescens</name>
    <name type="common">White-rot fungus</name>
    <dbReference type="NCBI Taxonomy" id="154538"/>
    <lineage>
        <taxon>Eukaryota</taxon>
        <taxon>Fungi</taxon>
        <taxon>Dikarya</taxon>
        <taxon>Basidiomycota</taxon>
        <taxon>Agaricomycotina</taxon>
        <taxon>Agaricomycetes</taxon>
        <taxon>Polyporales</taxon>
        <taxon>Polyporaceae</taxon>
        <taxon>Trametes</taxon>
    </lineage>
</organism>
<accession>A0A1M2VCY7</accession>
<dbReference type="OrthoDB" id="2751959at2759"/>
<reference evidence="1 2" key="1">
    <citation type="submission" date="2016-10" db="EMBL/GenBank/DDBJ databases">
        <title>Genome sequence of the basidiomycete white-rot fungus Trametes pubescens.</title>
        <authorList>
            <person name="Makela M.R."/>
            <person name="Granchi Z."/>
            <person name="Peng M."/>
            <person name="De Vries R.P."/>
            <person name="Grigoriev I."/>
            <person name="Riley R."/>
            <person name="Hilden K."/>
        </authorList>
    </citation>
    <scope>NUCLEOTIDE SEQUENCE [LARGE SCALE GENOMIC DNA]</scope>
    <source>
        <strain evidence="1 2">FBCC735</strain>
    </source>
</reference>
<dbReference type="EMBL" id="MNAD01001463">
    <property type="protein sequence ID" value="OJT05396.1"/>
    <property type="molecule type" value="Genomic_DNA"/>
</dbReference>
<dbReference type="Proteomes" id="UP000184267">
    <property type="component" value="Unassembled WGS sequence"/>
</dbReference>
<evidence type="ECO:0000313" key="2">
    <source>
        <dbReference type="Proteomes" id="UP000184267"/>
    </source>
</evidence>
<gene>
    <name evidence="1" type="ORF">TRAPUB_3837</name>
</gene>
<keyword evidence="2" id="KW-1185">Reference proteome</keyword>
<dbReference type="OMA" id="PAQFLDW"/>
<sequence>MSSQLPLSSLPPTFQEDGEPAQFLDWMQSRMDELFGGDPHLVLTPKRPEWVKTIFNVLTVLSLPSPDELPWATLHEQNKFAEVSLLLIYHASRRVPSLFAGETVLAQALFSAITNLCATLDLWIDVDVPDEIDYLNPAQLYTKATAAAAALMQSLGSEVLPKASPKAHGIVNDLLTRYLQLVNGAYIRYVSSCVPCS</sequence>
<dbReference type="AlphaFoldDB" id="A0A1M2VCY7"/>
<protein>
    <submittedName>
        <fullName evidence="1">Uncharacterized protein</fullName>
    </submittedName>
</protein>
<comment type="caution">
    <text evidence="1">The sequence shown here is derived from an EMBL/GenBank/DDBJ whole genome shotgun (WGS) entry which is preliminary data.</text>
</comment>
<name>A0A1M2VCY7_TRAPU</name>
<proteinExistence type="predicted"/>
<evidence type="ECO:0000313" key="1">
    <source>
        <dbReference type="EMBL" id="OJT05396.1"/>
    </source>
</evidence>
<dbReference type="STRING" id="154538.A0A1M2VCY7"/>